<dbReference type="FunFam" id="3.90.1180.10:FF:000002">
    <property type="entry name" value="60S ribosomal protein L16"/>
    <property type="match status" value="1"/>
</dbReference>
<evidence type="ECO:0000256" key="4">
    <source>
        <dbReference type="ARBA" id="ARBA00023274"/>
    </source>
</evidence>
<evidence type="ECO:0000256" key="6">
    <source>
        <dbReference type="SAM" id="Coils"/>
    </source>
</evidence>
<keyword evidence="9" id="KW-1185">Reference proteome</keyword>
<dbReference type="GO" id="GO:0003735">
    <property type="term" value="F:structural constituent of ribosome"/>
    <property type="evidence" value="ECO:0007669"/>
    <property type="project" value="InterPro"/>
</dbReference>
<feature type="region of interest" description="Disordered" evidence="7">
    <location>
        <begin position="566"/>
        <end position="606"/>
    </location>
</feature>
<feature type="compositionally biased region" description="Polar residues" evidence="7">
    <location>
        <begin position="53"/>
        <end position="62"/>
    </location>
</feature>
<feature type="compositionally biased region" description="Low complexity" evidence="7">
    <location>
        <begin position="1124"/>
        <end position="1140"/>
    </location>
</feature>
<dbReference type="Proteomes" id="UP000019462">
    <property type="component" value="Unassembled WGS sequence"/>
</dbReference>
<dbReference type="GO" id="GO:0017148">
    <property type="term" value="P:negative regulation of translation"/>
    <property type="evidence" value="ECO:0007669"/>
    <property type="project" value="TreeGrafter"/>
</dbReference>
<keyword evidence="4 5" id="KW-0687">Ribonucleoprotein</keyword>
<evidence type="ECO:0000256" key="3">
    <source>
        <dbReference type="ARBA" id="ARBA00022980"/>
    </source>
</evidence>
<comment type="function">
    <text evidence="1">Component of the ribosome, a large ribonucleoprotein complex responsible for the synthesis of proteins in the cell. The small ribosomal subunit (SSU) binds messenger RNAs (mRNAs) and translates the encoded message by selecting cognate aminoacyl-transfer RNA (tRNA) molecules. The large subunit (LSU) contains the ribosomal catalytic site termed the peptidyl transferase center (PTC), which catalyzes the formation of peptide bonds, thereby polymerizing the amino acids delivered by tRNAs into a polypeptide chain. The nascent polypeptides leave the ribosome through a tunnel in the LSU and interact with protein factors that function in enzymatic processing, targeting, and the membrane insertion of nascent chains at the exit of the ribosomal tunnel.</text>
</comment>
<feature type="region of interest" description="Disordered" evidence="7">
    <location>
        <begin position="192"/>
        <end position="221"/>
    </location>
</feature>
<name>W3VKH0_MOEAP</name>
<dbReference type="InterPro" id="IPR023563">
    <property type="entry name" value="Ribosomal_uL13_CS"/>
</dbReference>
<feature type="region of interest" description="Disordered" evidence="7">
    <location>
        <begin position="1007"/>
        <end position="1168"/>
    </location>
</feature>
<dbReference type="GO" id="GO:0003729">
    <property type="term" value="F:mRNA binding"/>
    <property type="evidence" value="ECO:0007669"/>
    <property type="project" value="TreeGrafter"/>
</dbReference>
<feature type="region of interest" description="Disordered" evidence="7">
    <location>
        <begin position="1465"/>
        <end position="1511"/>
    </location>
</feature>
<evidence type="ECO:0000256" key="2">
    <source>
        <dbReference type="ARBA" id="ARBA00006227"/>
    </source>
</evidence>
<reference evidence="8 9" key="1">
    <citation type="journal article" date="2014" name="Genome Announc.">
        <title>Genome sequence of the basidiomycetous fungus Pseudozyma aphidis DSM70725, an efficient producer of biosurfactant mannosylerythritol lipids.</title>
        <authorList>
            <person name="Lorenz S."/>
            <person name="Guenther M."/>
            <person name="Grumaz C."/>
            <person name="Rupp S."/>
            <person name="Zibek S."/>
            <person name="Sohn K."/>
        </authorList>
    </citation>
    <scope>NUCLEOTIDE SEQUENCE [LARGE SCALE GENOMIC DNA]</scope>
    <source>
        <strain evidence="9">ATCC 32657 / CBS 517.83 / DSM 70725 / JCM 10318 / NBRC 10182 / NRRL Y-7954 / St-0401</strain>
    </source>
</reference>
<dbReference type="Gene3D" id="3.90.1180.10">
    <property type="entry name" value="Ribosomal protein L13"/>
    <property type="match status" value="1"/>
</dbReference>
<dbReference type="SUPFAM" id="SSF52161">
    <property type="entry name" value="Ribosomal protein L13"/>
    <property type="match status" value="1"/>
</dbReference>
<feature type="region of interest" description="Disordered" evidence="7">
    <location>
        <begin position="1185"/>
        <end position="1216"/>
    </location>
</feature>
<dbReference type="OrthoDB" id="1882297at2759"/>
<feature type="compositionally biased region" description="Basic and acidic residues" evidence="7">
    <location>
        <begin position="197"/>
        <end position="220"/>
    </location>
</feature>
<feature type="compositionally biased region" description="Polar residues" evidence="7">
    <location>
        <begin position="733"/>
        <end position="746"/>
    </location>
</feature>
<evidence type="ECO:0000256" key="5">
    <source>
        <dbReference type="RuleBase" id="RU003877"/>
    </source>
</evidence>
<dbReference type="PROSITE" id="PS50330">
    <property type="entry name" value="UIM"/>
    <property type="match status" value="1"/>
</dbReference>
<dbReference type="InterPro" id="IPR005822">
    <property type="entry name" value="Ribosomal_uL13"/>
</dbReference>
<dbReference type="EMBL" id="AWNI01000022">
    <property type="protein sequence ID" value="ETS61226.1"/>
    <property type="molecule type" value="Genomic_DNA"/>
</dbReference>
<feature type="compositionally biased region" description="Polar residues" evidence="7">
    <location>
        <begin position="679"/>
        <end position="695"/>
    </location>
</feature>
<dbReference type="PROSITE" id="PS00783">
    <property type="entry name" value="RIBOSOMAL_L13"/>
    <property type="match status" value="1"/>
</dbReference>
<evidence type="ECO:0000313" key="8">
    <source>
        <dbReference type="EMBL" id="ETS61226.1"/>
    </source>
</evidence>
<evidence type="ECO:0000256" key="7">
    <source>
        <dbReference type="SAM" id="MobiDB-lite"/>
    </source>
</evidence>
<dbReference type="InterPro" id="IPR003903">
    <property type="entry name" value="UIM_dom"/>
</dbReference>
<keyword evidence="6" id="KW-0175">Coiled coil</keyword>
<dbReference type="HOGENOM" id="CLU_245176_0_0_1"/>
<dbReference type="GO" id="GO:0022625">
    <property type="term" value="C:cytosolic large ribosomal subunit"/>
    <property type="evidence" value="ECO:0007669"/>
    <property type="project" value="TreeGrafter"/>
</dbReference>
<feature type="compositionally biased region" description="Low complexity" evidence="7">
    <location>
        <begin position="1080"/>
        <end position="1093"/>
    </location>
</feature>
<evidence type="ECO:0000256" key="1">
    <source>
        <dbReference type="ARBA" id="ARBA00004021"/>
    </source>
</evidence>
<feature type="compositionally biased region" description="Low complexity" evidence="7">
    <location>
        <begin position="1198"/>
        <end position="1212"/>
    </location>
</feature>
<dbReference type="PANTHER" id="PTHR11545">
    <property type="entry name" value="RIBOSOMAL PROTEIN L13"/>
    <property type="match status" value="1"/>
</dbReference>
<feature type="compositionally biased region" description="Polar residues" evidence="7">
    <location>
        <begin position="1479"/>
        <end position="1493"/>
    </location>
</feature>
<feature type="region of interest" description="Disordered" evidence="7">
    <location>
        <begin position="621"/>
        <end position="781"/>
    </location>
</feature>
<feature type="coiled-coil region" evidence="6">
    <location>
        <begin position="833"/>
        <end position="860"/>
    </location>
</feature>
<organism evidence="8 9">
    <name type="scientific">Moesziomyces aphidis</name>
    <name type="common">Pseudozyma aphidis</name>
    <dbReference type="NCBI Taxonomy" id="84754"/>
    <lineage>
        <taxon>Eukaryota</taxon>
        <taxon>Fungi</taxon>
        <taxon>Dikarya</taxon>
        <taxon>Basidiomycota</taxon>
        <taxon>Ustilaginomycotina</taxon>
        <taxon>Ustilaginomycetes</taxon>
        <taxon>Ustilaginales</taxon>
        <taxon>Ustilaginaceae</taxon>
        <taxon>Moesziomyces</taxon>
    </lineage>
</organism>
<comment type="similarity">
    <text evidence="2 5">Belongs to the universal ribosomal protein uL13 family.</text>
</comment>
<dbReference type="NCBIfam" id="TIGR01077">
    <property type="entry name" value="L13_A_E"/>
    <property type="match status" value="1"/>
</dbReference>
<feature type="compositionally biased region" description="Low complexity" evidence="7">
    <location>
        <begin position="710"/>
        <end position="720"/>
    </location>
</feature>
<protein>
    <recommendedName>
        <fullName evidence="10">60S ribosomal protein L13a</fullName>
    </recommendedName>
</protein>
<dbReference type="HAMAP" id="MF_01366">
    <property type="entry name" value="Ribosomal_uL13"/>
    <property type="match status" value="1"/>
</dbReference>
<feature type="region of interest" description="Disordered" evidence="7">
    <location>
        <begin position="34"/>
        <end position="62"/>
    </location>
</feature>
<feature type="compositionally biased region" description="Low complexity" evidence="7">
    <location>
        <begin position="1466"/>
        <end position="1478"/>
    </location>
</feature>
<feature type="compositionally biased region" description="Polar residues" evidence="7">
    <location>
        <begin position="1030"/>
        <end position="1044"/>
    </location>
</feature>
<dbReference type="GO" id="GO:0006412">
    <property type="term" value="P:translation"/>
    <property type="evidence" value="ECO:0007669"/>
    <property type="project" value="InterPro"/>
</dbReference>
<gene>
    <name evidence="8" type="ORF">PaG_05188</name>
</gene>
<evidence type="ECO:0000313" key="9">
    <source>
        <dbReference type="Proteomes" id="UP000019462"/>
    </source>
</evidence>
<dbReference type="Gene3D" id="6.10.250.3250">
    <property type="match status" value="1"/>
</dbReference>
<comment type="caution">
    <text evidence="8">The sequence shown here is derived from an EMBL/GenBank/DDBJ whole genome shotgun (WGS) entry which is preliminary data.</text>
</comment>
<proteinExistence type="inferred from homology"/>
<feature type="compositionally biased region" description="Polar residues" evidence="7">
    <location>
        <begin position="571"/>
        <end position="584"/>
    </location>
</feature>
<feature type="compositionally biased region" description="Acidic residues" evidence="7">
    <location>
        <begin position="1500"/>
        <end position="1511"/>
    </location>
</feature>
<evidence type="ECO:0008006" key="10">
    <source>
        <dbReference type="Google" id="ProtNLM"/>
    </source>
</evidence>
<feature type="region of interest" description="Disordered" evidence="7">
    <location>
        <begin position="951"/>
        <end position="979"/>
    </location>
</feature>
<keyword evidence="3 5" id="KW-0689">Ribosomal protein</keyword>
<dbReference type="Pfam" id="PF00572">
    <property type="entry name" value="Ribosomal_L13"/>
    <property type="match status" value="1"/>
</dbReference>
<dbReference type="PANTHER" id="PTHR11545:SF3">
    <property type="entry name" value="LARGE RIBOSOMAL SUBUNIT PROTEIN UL13"/>
    <property type="match status" value="1"/>
</dbReference>
<dbReference type="InterPro" id="IPR005755">
    <property type="entry name" value="Ribosomal_uL13_euk/arc"/>
</dbReference>
<sequence>MFDFAQHLPRPRLQPRPLSAAVWPRRIVTDCWPSSSTLPPAREAEPGSEEPTGPTQQFSNSSNFRGHIIARPRSHDQITLGPGRPESQVSRCVREWVFETWLLVIIFDTTTTVKKHIVKVCIYIYAYTATDHLSASRSSLHAVDHTNNLGMDQSSPASFARIHTPTARIAFGGWRRRCHDLLSVDMRAEPLTSRPGSFDRDTRQKDPDTRSHEGHPDVAHQRRAHLAMSLQQANPYIVDGKGHLLGRLAATLAKELLSGQKVVVVRSELINVSGSFFRNKLKYHAYLHKRHLVNPKKAGPFHHRAPSRILYKAIRGMLPHKTARGAAALQRLKVYEGVPPPYDRKKLMVIPAALRVLRLKPGRKFATIKRISHEVGWNHMETVDKLEAKRKVKQQAYHERQVAASKKRAAAQTATADKLKDVNAQLASPPPSHSQDSKALTAMPRHYTEKPEQCKGSATSNAAEVLLLPRLQVILPCRPARRGSSTFLRTVITVGQHSLVRKLTPPSSLQHNLWNRRGAAWRRYCAGIPAHRLQIGLKRRRIDANRTFDPLSEIDQRAVHTAATTLRDEQAQPSSPAMRNSTTYIPVPAGAPALPPAPAQAASVPASSMPAYQRLETPMGRLTERSSSPSSAHEIPPSLHPRWHAAASPAPAPAPEPAVRSSAPLPPRLKNPYDRTMPSVAQETLSVQSPSSSNAPGRVRFGPGDPLFTANAPAAYPNPYSHQQPLPDRTLDTDTAGTRSIPNRTTARPEDVSDPTQSIVDSRAPASSHGEPGHEFDDCPGCRAELEDAIQASLQTAKQEEESRRRAPLEQQELDRLYAITSEEEERRRRLAMEEEALLLQAIEDSRREAEMQSQRHANDEDVLLEESRQHALRQRDQDAIKESEMLQAAKMASEMHEQQRLERIESLRDAERKALQLSLQEQEEEWARRESAERSLLEFLEQRGHYQDAAAQLPTPQRPSSTSASPDPTSRPPSAVAAGDLEAEYWRFSGHDEAYRLALQMQQASLEEHRVHTRPASSGTRVRRPLPQTPTLRSESSSSQTHPVDSDSLHNVAPDSSTSGALGGAQVHALPDPPRPALQQRSSSSSSKQSQSVDPLPLEQAPSPSSEWYNPYDAVRTTAGSGDPACDPSDPAPASYSIPKRVSSQLSTTTRDEIVASSSPAPEQKGQRALAGIDFGYCSLPFAPNLDKPAQPSPPQSTATLSTSSHSTSQSGQKARFPASIVLSAAGKASHTAELDAAYPQRSAGEGSSGSFYVIRAHSWKSLLRALAWYGNTRVEASPEDVAAASEHRSGRCLLRAEIEFVTPTRVDLGMGVGEYAKAAHTSAGMPKHPSPAHVALCLSLLPVSSGSSSASSKEAGAWLKSDTYRAIKHESRRLDAWYAGKGSTRRLIQLSRQPPALPVILVQIAQVLHASHAFSAACPSSGSTARHSPRDLHHAIERHDEGFVRKQKAMLAAGSALASQTGGLSNASTASLASSNPRFSLSGPSRFSGSTEIHRESNEDDFGDEDDQDVDVDDFHLLEHGLAGDGSFDAQDKALMGKRHRFKAKVKRRLAKRSADGRVVDEDLAAWITPFDLSQHG</sequence>
<feature type="compositionally biased region" description="Low complexity" evidence="7">
    <location>
        <begin position="959"/>
        <end position="976"/>
    </location>
</feature>
<dbReference type="InterPro" id="IPR036899">
    <property type="entry name" value="Ribosomal_uL13_sf"/>
</dbReference>
<accession>W3VKH0</accession>